<keyword evidence="3 6" id="KW-0808">Transferase</keyword>
<feature type="domain" description="BPL/LPL catalytic" evidence="11">
    <location>
        <begin position="59"/>
        <end position="238"/>
    </location>
</feature>
<dbReference type="CDD" id="cd16444">
    <property type="entry name" value="LipB"/>
    <property type="match status" value="1"/>
</dbReference>
<dbReference type="NCBIfam" id="TIGR00214">
    <property type="entry name" value="lipB"/>
    <property type="match status" value="1"/>
</dbReference>
<comment type="function">
    <text evidence="5 6 7">Catalyzes the transfer of endogenously produced octanoic acid from octanoyl-acyl-carrier-protein onto the lipoyl domains of lipoate-dependent enzymes. Lipoyl-ACP can also act as a substrate although octanoyl-ACP is likely to be the physiological substrate.</text>
</comment>
<dbReference type="PROSITE" id="PS01313">
    <property type="entry name" value="LIPB"/>
    <property type="match status" value="1"/>
</dbReference>
<dbReference type="Gene3D" id="3.30.930.10">
    <property type="entry name" value="Bira Bifunctional Protein, Domain 2"/>
    <property type="match status" value="1"/>
</dbReference>
<keyword evidence="13" id="KW-1185">Reference proteome</keyword>
<dbReference type="InterPro" id="IPR000544">
    <property type="entry name" value="Octanoyltransferase"/>
</dbReference>
<evidence type="ECO:0000313" key="13">
    <source>
        <dbReference type="Proteomes" id="UP000510822"/>
    </source>
</evidence>
<dbReference type="PIRSF" id="PIRSF016262">
    <property type="entry name" value="LPLase"/>
    <property type="match status" value="1"/>
</dbReference>
<dbReference type="NCBIfam" id="NF010925">
    <property type="entry name" value="PRK14345.1"/>
    <property type="match status" value="1"/>
</dbReference>
<keyword evidence="4 6" id="KW-0012">Acyltransferase</keyword>
<dbReference type="HAMAP" id="MF_00013">
    <property type="entry name" value="LipB"/>
    <property type="match status" value="1"/>
</dbReference>
<dbReference type="AlphaFoldDB" id="A0A7D5ZBL1"/>
<protein>
    <recommendedName>
        <fullName evidence="6 7">Octanoyltransferase</fullName>
        <ecNumber evidence="6 7">2.3.1.181</ecNumber>
    </recommendedName>
    <alternativeName>
        <fullName evidence="6">Lipoate-protein ligase B</fullName>
    </alternativeName>
    <alternativeName>
        <fullName evidence="6">Lipoyl/octanoyl transferase</fullName>
    </alternativeName>
    <alternativeName>
        <fullName evidence="6">Octanoyl-[acyl-carrier-protein]-protein N-octanoyltransferase</fullName>
    </alternativeName>
</protein>
<dbReference type="GO" id="GO:0009249">
    <property type="term" value="P:protein lipoylation"/>
    <property type="evidence" value="ECO:0007669"/>
    <property type="project" value="InterPro"/>
</dbReference>
<dbReference type="GO" id="GO:0033819">
    <property type="term" value="F:lipoyl(octanoyl) transferase activity"/>
    <property type="evidence" value="ECO:0007669"/>
    <property type="project" value="UniProtKB-EC"/>
</dbReference>
<comment type="miscellaneous">
    <text evidence="6">In the reaction, the free carboxyl group of octanoic acid is attached via an amide linkage to the epsilon-amino group of a specific lysine residue of lipoyl domains of lipoate-dependent enzymes.</text>
</comment>
<reference evidence="12 13" key="1">
    <citation type="journal article" date="2016" name="Int. J. Syst. Evol. Microbiol.">
        <title>Chitinibacter fontanus sp. nov., isolated from a spring.</title>
        <authorList>
            <person name="Sheu S.Y."/>
            <person name="Li Y.S."/>
            <person name="Young C.C."/>
            <person name="Chen W.M."/>
        </authorList>
    </citation>
    <scope>NUCLEOTIDE SEQUENCE [LARGE SCALE GENOMIC DNA]</scope>
    <source>
        <strain evidence="12 13">STM-7</strain>
    </source>
</reference>
<comment type="similarity">
    <text evidence="6 7">Belongs to the LipB family.</text>
</comment>
<evidence type="ECO:0000256" key="4">
    <source>
        <dbReference type="ARBA" id="ARBA00023315"/>
    </source>
</evidence>
<sequence>MQRAEDTALSIDLQRIADVCFVDIPLDPFEHVLRVRQLGQVDYEPTWQAMQKFTAERNAETIDELWILEHPPVFTQGQAGKAEHILASSDIPVVQIDRGGQVTYHGPGQLVAYLLLDLRRYKMGVRDLVRKLENSVIGILADYGISAYGKVDAPGVYVKDEYCESKIASLGLRIRNGCCYHGLALNVSMDLAPFNLINPCGYQGLQVTRMADFGISETPATLAAKMADKIAHQIKSLTV</sequence>
<evidence type="ECO:0000256" key="2">
    <source>
        <dbReference type="ARBA" id="ARBA00022490"/>
    </source>
</evidence>
<feature type="binding site" evidence="6 9">
    <location>
        <begin position="98"/>
        <end position="105"/>
    </location>
    <ligand>
        <name>substrate</name>
    </ligand>
</feature>
<evidence type="ECO:0000256" key="5">
    <source>
        <dbReference type="ARBA" id="ARBA00024732"/>
    </source>
</evidence>
<dbReference type="Proteomes" id="UP000510822">
    <property type="component" value="Chromosome"/>
</dbReference>
<feature type="site" description="Lowers pKa of active site Cys" evidence="6 10">
    <location>
        <position position="166"/>
    </location>
</feature>
<dbReference type="EC" id="2.3.1.181" evidence="6 7"/>
<dbReference type="FunFam" id="3.30.930.10:FF:000020">
    <property type="entry name" value="Octanoyltransferase"/>
    <property type="match status" value="1"/>
</dbReference>
<evidence type="ECO:0000256" key="10">
    <source>
        <dbReference type="PIRSR" id="PIRSR016262-3"/>
    </source>
</evidence>
<evidence type="ECO:0000256" key="9">
    <source>
        <dbReference type="PIRSR" id="PIRSR016262-2"/>
    </source>
</evidence>
<feature type="binding site" evidence="6 9">
    <location>
        <begin position="169"/>
        <end position="171"/>
    </location>
    <ligand>
        <name>substrate</name>
    </ligand>
</feature>
<evidence type="ECO:0000256" key="3">
    <source>
        <dbReference type="ARBA" id="ARBA00022679"/>
    </source>
</evidence>
<accession>A0A7D5ZBL1</accession>
<dbReference type="GO" id="GO:0005737">
    <property type="term" value="C:cytoplasm"/>
    <property type="evidence" value="ECO:0007669"/>
    <property type="project" value="UniProtKB-SubCell"/>
</dbReference>
<dbReference type="Pfam" id="PF21948">
    <property type="entry name" value="LplA-B_cat"/>
    <property type="match status" value="1"/>
</dbReference>
<dbReference type="KEGG" id="cfon:HZU75_04955"/>
<dbReference type="SUPFAM" id="SSF55681">
    <property type="entry name" value="Class II aaRS and biotin synthetases"/>
    <property type="match status" value="1"/>
</dbReference>
<evidence type="ECO:0000313" key="12">
    <source>
        <dbReference type="EMBL" id="QLI80926.1"/>
    </source>
</evidence>
<proteinExistence type="inferred from homology"/>
<dbReference type="InterPro" id="IPR020605">
    <property type="entry name" value="Octanoyltransferase_CS"/>
</dbReference>
<dbReference type="NCBIfam" id="NF010922">
    <property type="entry name" value="PRK14342.1"/>
    <property type="match status" value="1"/>
</dbReference>
<evidence type="ECO:0000256" key="8">
    <source>
        <dbReference type="PIRSR" id="PIRSR016262-1"/>
    </source>
</evidence>
<comment type="pathway">
    <text evidence="1 6 7">Protein modification; protein lipoylation via endogenous pathway; protein N(6)-(lipoyl)lysine from octanoyl-[acyl-carrier-protein]: step 1/2.</text>
</comment>
<evidence type="ECO:0000259" key="11">
    <source>
        <dbReference type="PROSITE" id="PS51733"/>
    </source>
</evidence>
<feature type="active site" description="Acyl-thioester intermediate" evidence="6 8">
    <location>
        <position position="200"/>
    </location>
</feature>
<comment type="subcellular location">
    <subcellularLocation>
        <location evidence="6">Cytoplasm</location>
    </subcellularLocation>
</comment>
<keyword evidence="2 6" id="KW-0963">Cytoplasm</keyword>
<evidence type="ECO:0000256" key="1">
    <source>
        <dbReference type="ARBA" id="ARBA00004821"/>
    </source>
</evidence>
<dbReference type="InterPro" id="IPR045864">
    <property type="entry name" value="aa-tRNA-synth_II/BPL/LPL"/>
</dbReference>
<feature type="binding site" evidence="6 9">
    <location>
        <begin position="182"/>
        <end position="184"/>
    </location>
    <ligand>
        <name>substrate</name>
    </ligand>
</feature>
<dbReference type="InterPro" id="IPR004143">
    <property type="entry name" value="BPL_LPL_catalytic"/>
</dbReference>
<dbReference type="EMBL" id="CP058952">
    <property type="protein sequence ID" value="QLI80926.1"/>
    <property type="molecule type" value="Genomic_DNA"/>
</dbReference>
<organism evidence="12 13">
    <name type="scientific">Chitinibacter fontanus</name>
    <dbReference type="NCBI Taxonomy" id="1737446"/>
    <lineage>
        <taxon>Bacteria</taxon>
        <taxon>Pseudomonadati</taxon>
        <taxon>Pseudomonadota</taxon>
        <taxon>Betaproteobacteria</taxon>
        <taxon>Neisseriales</taxon>
        <taxon>Chitinibacteraceae</taxon>
        <taxon>Chitinibacter</taxon>
    </lineage>
</organism>
<dbReference type="UniPathway" id="UPA00538">
    <property type="reaction ID" value="UER00592"/>
</dbReference>
<dbReference type="PROSITE" id="PS51733">
    <property type="entry name" value="BPL_LPL_CATALYTIC"/>
    <property type="match status" value="1"/>
</dbReference>
<evidence type="ECO:0000256" key="7">
    <source>
        <dbReference type="PIRNR" id="PIRNR016262"/>
    </source>
</evidence>
<evidence type="ECO:0000256" key="6">
    <source>
        <dbReference type="HAMAP-Rule" id="MF_00013"/>
    </source>
</evidence>
<comment type="catalytic activity">
    <reaction evidence="6 7">
        <text>octanoyl-[ACP] + L-lysyl-[protein] = N(6)-octanoyl-L-lysyl-[protein] + holo-[ACP] + H(+)</text>
        <dbReference type="Rhea" id="RHEA:17665"/>
        <dbReference type="Rhea" id="RHEA-COMP:9636"/>
        <dbReference type="Rhea" id="RHEA-COMP:9685"/>
        <dbReference type="Rhea" id="RHEA-COMP:9752"/>
        <dbReference type="Rhea" id="RHEA-COMP:9928"/>
        <dbReference type="ChEBI" id="CHEBI:15378"/>
        <dbReference type="ChEBI" id="CHEBI:29969"/>
        <dbReference type="ChEBI" id="CHEBI:64479"/>
        <dbReference type="ChEBI" id="CHEBI:78463"/>
        <dbReference type="ChEBI" id="CHEBI:78809"/>
        <dbReference type="EC" id="2.3.1.181"/>
    </reaction>
</comment>
<gene>
    <name evidence="6 12" type="primary">lipB</name>
    <name evidence="12" type="ORF">HZU75_04955</name>
</gene>
<dbReference type="PANTHER" id="PTHR10993:SF7">
    <property type="entry name" value="LIPOYLTRANSFERASE 2, MITOCHONDRIAL-RELATED"/>
    <property type="match status" value="1"/>
</dbReference>
<name>A0A7D5ZBL1_9NEIS</name>
<dbReference type="PANTHER" id="PTHR10993">
    <property type="entry name" value="OCTANOYLTRANSFERASE"/>
    <property type="match status" value="1"/>
</dbReference>